<evidence type="ECO:0000259" key="6">
    <source>
        <dbReference type="SMART" id="SM00916"/>
    </source>
</evidence>
<dbReference type="Pfam" id="PF05047">
    <property type="entry name" value="L51_S25_CI-B8"/>
    <property type="match status" value="1"/>
</dbReference>
<evidence type="ECO:0000313" key="8">
    <source>
        <dbReference type="Proteomes" id="UP000250140"/>
    </source>
</evidence>
<evidence type="ECO:0000256" key="2">
    <source>
        <dbReference type="ARBA" id="ARBA00022980"/>
    </source>
</evidence>
<feature type="non-terminal residue" evidence="7">
    <location>
        <position position="1"/>
    </location>
</feature>
<dbReference type="GO" id="GO:0005840">
    <property type="term" value="C:ribosome"/>
    <property type="evidence" value="ECO:0007669"/>
    <property type="project" value="UniProtKB-KW"/>
</dbReference>
<dbReference type="AlphaFoldDB" id="A0A8E2F8S5"/>
<dbReference type="GO" id="GO:0005739">
    <property type="term" value="C:mitochondrion"/>
    <property type="evidence" value="ECO:0007669"/>
    <property type="project" value="UniProtKB-SubCell"/>
</dbReference>
<evidence type="ECO:0000256" key="3">
    <source>
        <dbReference type="ARBA" id="ARBA00023128"/>
    </source>
</evidence>
<accession>A0A8E2F8S5</accession>
<keyword evidence="2" id="KW-0689">Ribosomal protein</keyword>
<sequence length="175" mass="19776">TQLLAIRVGPGAAILPKEVAKLNLAFSQHIDGGHRGPRKFWREMLPRLQYRNPGIPMTVTRQLDQSIPATLTIFYRQPATTAASSPSATPSGPRRVEKVIDIKGLSEAEILRQLLQETKATPCEPTEVELQEMRELEEQRERSKRDSERSLEVRRQRKKEEAMLKAARGEVLEAA</sequence>
<dbReference type="InterPro" id="IPR040049">
    <property type="entry name" value="Ribosomal_mS25/mL61"/>
</dbReference>
<dbReference type="EMBL" id="KV748869">
    <property type="protein sequence ID" value="OCL12519.1"/>
    <property type="molecule type" value="Genomic_DNA"/>
</dbReference>
<dbReference type="Gene3D" id="3.40.30.10">
    <property type="entry name" value="Glutaredoxin"/>
    <property type="match status" value="1"/>
</dbReference>
<proteinExistence type="predicted"/>
<dbReference type="Proteomes" id="UP000250140">
    <property type="component" value="Unassembled WGS sequence"/>
</dbReference>
<dbReference type="PANTHER" id="PTHR13274">
    <property type="entry name" value="MITOCHONDRIAL RIBOSOMAL PROTEIN S25"/>
    <property type="match status" value="1"/>
</dbReference>
<dbReference type="InterPro" id="IPR007741">
    <property type="entry name" value="Ribosomal_mL43/mS25/NADH_DH"/>
</dbReference>
<evidence type="ECO:0000256" key="5">
    <source>
        <dbReference type="SAM" id="MobiDB-lite"/>
    </source>
</evidence>
<comment type="subcellular location">
    <subcellularLocation>
        <location evidence="1">Mitochondrion</location>
    </subcellularLocation>
</comment>
<feature type="domain" description="Ribosomal protein/NADH dehydrogenase" evidence="6">
    <location>
        <begin position="29"/>
        <end position="121"/>
    </location>
</feature>
<dbReference type="SMART" id="SM00916">
    <property type="entry name" value="L51_S25_CI-B8"/>
    <property type="match status" value="1"/>
</dbReference>
<reference evidence="7 8" key="1">
    <citation type="journal article" date="2016" name="Nat. Commun.">
        <title>Ectomycorrhizal ecology is imprinted in the genome of the dominant symbiotic fungus Cenococcum geophilum.</title>
        <authorList>
            <consortium name="DOE Joint Genome Institute"/>
            <person name="Peter M."/>
            <person name="Kohler A."/>
            <person name="Ohm R.A."/>
            <person name="Kuo A."/>
            <person name="Krutzmann J."/>
            <person name="Morin E."/>
            <person name="Arend M."/>
            <person name="Barry K.W."/>
            <person name="Binder M."/>
            <person name="Choi C."/>
            <person name="Clum A."/>
            <person name="Copeland A."/>
            <person name="Grisel N."/>
            <person name="Haridas S."/>
            <person name="Kipfer T."/>
            <person name="LaButti K."/>
            <person name="Lindquist E."/>
            <person name="Lipzen A."/>
            <person name="Maire R."/>
            <person name="Meier B."/>
            <person name="Mihaltcheva S."/>
            <person name="Molinier V."/>
            <person name="Murat C."/>
            <person name="Poggeler S."/>
            <person name="Quandt C.A."/>
            <person name="Sperisen C."/>
            <person name="Tritt A."/>
            <person name="Tisserant E."/>
            <person name="Crous P.W."/>
            <person name="Henrissat B."/>
            <person name="Nehls U."/>
            <person name="Egli S."/>
            <person name="Spatafora J.W."/>
            <person name="Grigoriev I.V."/>
            <person name="Martin F.M."/>
        </authorList>
    </citation>
    <scope>NUCLEOTIDE SEQUENCE [LARGE SCALE GENOMIC DNA]</scope>
    <source>
        <strain evidence="7 8">CBS 207.34</strain>
    </source>
</reference>
<keyword evidence="3" id="KW-0496">Mitochondrion</keyword>
<organism evidence="7 8">
    <name type="scientific">Glonium stellatum</name>
    <dbReference type="NCBI Taxonomy" id="574774"/>
    <lineage>
        <taxon>Eukaryota</taxon>
        <taxon>Fungi</taxon>
        <taxon>Dikarya</taxon>
        <taxon>Ascomycota</taxon>
        <taxon>Pezizomycotina</taxon>
        <taxon>Dothideomycetes</taxon>
        <taxon>Pleosporomycetidae</taxon>
        <taxon>Gloniales</taxon>
        <taxon>Gloniaceae</taxon>
        <taxon>Glonium</taxon>
    </lineage>
</organism>
<keyword evidence="4" id="KW-0687">Ribonucleoprotein</keyword>
<gene>
    <name evidence="7" type="ORF">AOQ84DRAFT_284997</name>
</gene>
<protein>
    <recommendedName>
        <fullName evidence="6">Ribosomal protein/NADH dehydrogenase domain-containing protein</fullName>
    </recommendedName>
</protein>
<dbReference type="GO" id="GO:0003735">
    <property type="term" value="F:structural constituent of ribosome"/>
    <property type="evidence" value="ECO:0007669"/>
    <property type="project" value="InterPro"/>
</dbReference>
<dbReference type="PANTHER" id="PTHR13274:SF2">
    <property type="entry name" value="SMALL RIBOSOMAL SUBUNIT PROTEIN MS25"/>
    <property type="match status" value="1"/>
</dbReference>
<feature type="region of interest" description="Disordered" evidence="5">
    <location>
        <begin position="134"/>
        <end position="175"/>
    </location>
</feature>
<dbReference type="SUPFAM" id="SSF52833">
    <property type="entry name" value="Thioredoxin-like"/>
    <property type="match status" value="1"/>
</dbReference>
<dbReference type="InterPro" id="IPR036249">
    <property type="entry name" value="Thioredoxin-like_sf"/>
</dbReference>
<keyword evidence="8" id="KW-1185">Reference proteome</keyword>
<evidence type="ECO:0000256" key="1">
    <source>
        <dbReference type="ARBA" id="ARBA00004173"/>
    </source>
</evidence>
<evidence type="ECO:0000313" key="7">
    <source>
        <dbReference type="EMBL" id="OCL12519.1"/>
    </source>
</evidence>
<name>A0A8E2F8S5_9PEZI</name>
<dbReference type="OrthoDB" id="1696305at2759"/>
<evidence type="ECO:0000256" key="4">
    <source>
        <dbReference type="ARBA" id="ARBA00023274"/>
    </source>
</evidence>
<dbReference type="GO" id="GO:1990904">
    <property type="term" value="C:ribonucleoprotein complex"/>
    <property type="evidence" value="ECO:0007669"/>
    <property type="project" value="UniProtKB-KW"/>
</dbReference>